<keyword evidence="1" id="KW-0472">Membrane</keyword>
<keyword evidence="1" id="KW-0812">Transmembrane</keyword>
<accession>A0ABS1S651</accession>
<reference evidence="2 3" key="1">
    <citation type="submission" date="2021-01" db="EMBL/GenBank/DDBJ databases">
        <title>011410 draft genome.</title>
        <authorList>
            <person name="Lang L."/>
        </authorList>
    </citation>
    <scope>NUCLEOTIDE SEQUENCE [LARGE SCALE GENOMIC DNA]</scope>
    <source>
        <strain evidence="2 3">KCTC 42845</strain>
    </source>
</reference>
<dbReference type="RefSeq" id="WP_202380170.1">
    <property type="nucleotide sequence ID" value="NZ_JAESHT010000009.1"/>
</dbReference>
<dbReference type="Pfam" id="PF20327">
    <property type="entry name" value="DUF6622"/>
    <property type="match status" value="1"/>
</dbReference>
<keyword evidence="1" id="KW-1133">Transmembrane helix</keyword>
<evidence type="ECO:0008006" key="4">
    <source>
        <dbReference type="Google" id="ProtNLM"/>
    </source>
</evidence>
<comment type="caution">
    <text evidence="2">The sequence shown here is derived from an EMBL/GenBank/DDBJ whole genome shotgun (WGS) entry which is preliminary data.</text>
</comment>
<feature type="transmembrane region" description="Helical" evidence="1">
    <location>
        <begin position="131"/>
        <end position="149"/>
    </location>
</feature>
<keyword evidence="3" id="KW-1185">Reference proteome</keyword>
<evidence type="ECO:0000313" key="3">
    <source>
        <dbReference type="Proteomes" id="UP000644749"/>
    </source>
</evidence>
<evidence type="ECO:0000313" key="2">
    <source>
        <dbReference type="EMBL" id="MBL3674202.1"/>
    </source>
</evidence>
<dbReference type="EMBL" id="JAESHT010000009">
    <property type="protein sequence ID" value="MBL3674202.1"/>
    <property type="molecule type" value="Genomic_DNA"/>
</dbReference>
<protein>
    <recommendedName>
        <fullName evidence="4">DUF1453 domain-containing protein</fullName>
    </recommendedName>
</protein>
<feature type="transmembrane region" description="Helical" evidence="1">
    <location>
        <begin position="6"/>
        <end position="21"/>
    </location>
</feature>
<dbReference type="InterPro" id="IPR046730">
    <property type="entry name" value="DUF6622"/>
</dbReference>
<feature type="transmembrane region" description="Helical" evidence="1">
    <location>
        <begin position="99"/>
        <end position="119"/>
    </location>
</feature>
<organism evidence="2 3">
    <name type="scientific">Paracoccus aerius</name>
    <dbReference type="NCBI Taxonomy" id="1915382"/>
    <lineage>
        <taxon>Bacteria</taxon>
        <taxon>Pseudomonadati</taxon>
        <taxon>Pseudomonadota</taxon>
        <taxon>Alphaproteobacteria</taxon>
        <taxon>Rhodobacterales</taxon>
        <taxon>Paracoccaceae</taxon>
        <taxon>Paracoccus</taxon>
    </lineage>
</organism>
<feature type="transmembrane region" description="Helical" evidence="1">
    <location>
        <begin position="33"/>
        <end position="53"/>
    </location>
</feature>
<name>A0ABS1S651_9RHOB</name>
<proteinExistence type="predicted"/>
<dbReference type="Proteomes" id="UP000644749">
    <property type="component" value="Unassembled WGS sequence"/>
</dbReference>
<evidence type="ECO:0000256" key="1">
    <source>
        <dbReference type="SAM" id="Phobius"/>
    </source>
</evidence>
<sequence>MVQTPLWVWVLLAYLIHRGIKARRPARTSLPKLAVVPAIFTAWGLADLARLYGLEAGTAALWLAGIALGSVIGWRLLARADIRADASSGMISRPADMTLLPLLLVAFGVKYSFGVIAATSPQLLHQAGFRAADLLLCGAFTGIFIGKFARYALAHRTTRSAFGA</sequence>
<gene>
    <name evidence="2" type="ORF">JL111_11960</name>
</gene>
<feature type="transmembrane region" description="Helical" evidence="1">
    <location>
        <begin position="59"/>
        <end position="78"/>
    </location>
</feature>